<keyword evidence="1 4" id="KW-0560">Oxidoreductase</keyword>
<dbReference type="PANTHER" id="PTHR43088">
    <property type="entry name" value="SUBUNIT OF PYRUVATE:FLAVODOXIN OXIDOREDUCTASE-RELATED"/>
    <property type="match status" value="1"/>
</dbReference>
<dbReference type="GO" id="GO:0047553">
    <property type="term" value="F:2-oxoglutarate synthase activity"/>
    <property type="evidence" value="ECO:0007669"/>
    <property type="project" value="UniProtKB-EC"/>
</dbReference>
<dbReference type="Pfam" id="PF01855">
    <property type="entry name" value="POR_N"/>
    <property type="match status" value="1"/>
</dbReference>
<dbReference type="InterPro" id="IPR002880">
    <property type="entry name" value="Pyrv_Fd/Flavodoxin_OxRdtase_N"/>
</dbReference>
<feature type="domain" description="Pyruvate flavodoxin/ferredoxin oxidoreductase pyrimidine binding" evidence="2">
    <location>
        <begin position="17"/>
        <end position="246"/>
    </location>
</feature>
<dbReference type="KEGG" id="thyd:TTHT_0251"/>
<dbReference type="NCBIfam" id="NF006412">
    <property type="entry name" value="PRK08659.1"/>
    <property type="match status" value="1"/>
</dbReference>
<dbReference type="Gene3D" id="3.40.50.970">
    <property type="match status" value="1"/>
</dbReference>
<evidence type="ECO:0000313" key="4">
    <source>
        <dbReference type="EMBL" id="BBB31875.1"/>
    </source>
</evidence>
<dbReference type="EC" id="1.2.7.3" evidence="4"/>
<dbReference type="SUPFAM" id="SSF52518">
    <property type="entry name" value="Thiamin diphosphate-binding fold (THDP-binding)"/>
    <property type="match status" value="1"/>
</dbReference>
<dbReference type="CDD" id="cd07034">
    <property type="entry name" value="TPP_PYR_PFOR_IOR-alpha_like"/>
    <property type="match status" value="1"/>
</dbReference>
<reference evidence="4 5" key="1">
    <citation type="journal article" date="2012" name="Extremophiles">
        <title>Thermotomaculum hydrothermale gen. nov., sp. nov., a novel heterotrophic thermophile within the phylum Acidobacteria from a deep-sea hydrothermal vent chimney in the Southern Okinawa Trough.</title>
        <authorList>
            <person name="Izumi H."/>
            <person name="Nunoura T."/>
            <person name="Miyazaki M."/>
            <person name="Mino S."/>
            <person name="Toki T."/>
            <person name="Takai K."/>
            <person name="Sako Y."/>
            <person name="Sawabe T."/>
            <person name="Nakagawa S."/>
        </authorList>
    </citation>
    <scope>NUCLEOTIDE SEQUENCE [LARGE SCALE GENOMIC DNA]</scope>
    <source>
        <strain evidence="4 5">AC55</strain>
    </source>
</reference>
<dbReference type="AlphaFoldDB" id="A0A7R6SYH9"/>
<gene>
    <name evidence="4" type="ORF">TTHT_0251</name>
</gene>
<dbReference type="Proteomes" id="UP000595564">
    <property type="component" value="Chromosome"/>
</dbReference>
<proteinExistence type="predicted"/>
<feature type="domain" description="Pyruvate:ferredoxin oxidoreductase core" evidence="3">
    <location>
        <begin position="276"/>
        <end position="372"/>
    </location>
</feature>
<name>A0A7R6SYH9_9BACT</name>
<dbReference type="FunFam" id="3.40.50.970:FF:000022">
    <property type="entry name" value="2-oxoglutarate ferredoxin oxidoreductase alpha subunit"/>
    <property type="match status" value="1"/>
</dbReference>
<sequence length="380" mass="42068">MSKRKGVYTGNELIALAAIDAGCRFYAGYPITPSSEIMEVMSKEMPKVGGGFIQMEDEIASMAAAIGAAWTGVKSMTASSGPGISLKSENLGLACITETPVVIVNIMRGGPSTGFPTAPSQSDVMQAKWGTHGDHPVIALVPGNAKEMYYETVRAFNLAEKFRTPVFILGDETLGHMNTMVELPDPSELEIVEREIYQPKEGEKYKPFDMSKGDVPPMGAFFRGYRFHLTGLNHDEYGYPTIDKEMIRKQQERMMKKVENHADEIVKNELFMMDDAEYIIFAYGSTGAASKLAAKRLREKGKKVGVFRPITIWPFPEKQLDEVIATGKYKGIMVAEANLGQIIFEVERVNKGRLPLKDLLKVDGTPVSPTDIVTRFEEVF</sequence>
<organism evidence="4 5">
    <name type="scientific">Thermotomaculum hydrothermale</name>
    <dbReference type="NCBI Taxonomy" id="981385"/>
    <lineage>
        <taxon>Bacteria</taxon>
        <taxon>Pseudomonadati</taxon>
        <taxon>Acidobacteriota</taxon>
        <taxon>Holophagae</taxon>
        <taxon>Thermotomaculales</taxon>
        <taxon>Thermotomaculaceae</taxon>
        <taxon>Thermotomaculum</taxon>
    </lineage>
</organism>
<protein>
    <submittedName>
        <fullName evidence="4">2-oxoglutarate ferredoxin oxidoreductase subunit alpha</fullName>
        <ecNumber evidence="4">1.2.7.3</ecNumber>
    </submittedName>
</protein>
<dbReference type="SUPFAM" id="SSF52922">
    <property type="entry name" value="TK C-terminal domain-like"/>
    <property type="match status" value="1"/>
</dbReference>
<accession>A0A7R6SYH9</accession>
<evidence type="ECO:0000256" key="1">
    <source>
        <dbReference type="ARBA" id="ARBA00023002"/>
    </source>
</evidence>
<evidence type="ECO:0000313" key="5">
    <source>
        <dbReference type="Proteomes" id="UP000595564"/>
    </source>
</evidence>
<dbReference type="PANTHER" id="PTHR43088:SF1">
    <property type="entry name" value="SUBUNIT OF PYRUVATE:FLAVODOXIN OXIDOREDUCTASE"/>
    <property type="match status" value="1"/>
</dbReference>
<dbReference type="InterPro" id="IPR052368">
    <property type="entry name" value="2-oxoacid_oxidoreductase"/>
</dbReference>
<dbReference type="InterPro" id="IPR029061">
    <property type="entry name" value="THDP-binding"/>
</dbReference>
<keyword evidence="5" id="KW-1185">Reference proteome</keyword>
<dbReference type="Gene3D" id="3.40.50.920">
    <property type="match status" value="1"/>
</dbReference>
<evidence type="ECO:0000259" key="3">
    <source>
        <dbReference type="Pfam" id="PF17147"/>
    </source>
</evidence>
<dbReference type="Pfam" id="PF17147">
    <property type="entry name" value="PFOR_II"/>
    <property type="match status" value="1"/>
</dbReference>
<dbReference type="EMBL" id="AP017470">
    <property type="protein sequence ID" value="BBB31875.1"/>
    <property type="molecule type" value="Genomic_DNA"/>
</dbReference>
<dbReference type="RefSeq" id="WP_201328209.1">
    <property type="nucleotide sequence ID" value="NZ_AP017470.1"/>
</dbReference>
<dbReference type="InterPro" id="IPR033412">
    <property type="entry name" value="PFOR_II"/>
</dbReference>
<dbReference type="InterPro" id="IPR009014">
    <property type="entry name" value="Transketo_C/PFOR_II"/>
</dbReference>
<evidence type="ECO:0000259" key="2">
    <source>
        <dbReference type="Pfam" id="PF01855"/>
    </source>
</evidence>